<reference evidence="2 3" key="1">
    <citation type="submission" date="2021-03" db="EMBL/GenBank/DDBJ databases">
        <authorList>
            <person name="So Y."/>
        </authorList>
    </citation>
    <scope>NUCLEOTIDE SEQUENCE [LARGE SCALE GENOMIC DNA]</scope>
    <source>
        <strain evidence="2 3">SSH11</strain>
    </source>
</reference>
<evidence type="ECO:0000256" key="1">
    <source>
        <dbReference type="SAM" id="MobiDB-lite"/>
    </source>
</evidence>
<feature type="region of interest" description="Disordered" evidence="1">
    <location>
        <begin position="1"/>
        <end position="78"/>
    </location>
</feature>
<accession>A0ABS4AJS5</accession>
<sequence>MVERRFAALASLKSRPAAEPAPDEVQEPAVAGETAEAAPIPLPTSPPVLAVAPLAVGTAERGRGRPPGKRSDPDWKPRTILMRTKTHRRVSGLLLEQDDGPDLSELVDQLLTEWISKQR</sequence>
<comment type="caution">
    <text evidence="2">The sequence shown here is derived from an EMBL/GenBank/DDBJ whole genome shotgun (WGS) entry which is preliminary data.</text>
</comment>
<organism evidence="2 3">
    <name type="scientific">Pararoseomonas baculiformis</name>
    <dbReference type="NCBI Taxonomy" id="2820812"/>
    <lineage>
        <taxon>Bacteria</taxon>
        <taxon>Pseudomonadati</taxon>
        <taxon>Pseudomonadota</taxon>
        <taxon>Alphaproteobacteria</taxon>
        <taxon>Acetobacterales</taxon>
        <taxon>Acetobacteraceae</taxon>
        <taxon>Pararoseomonas</taxon>
    </lineage>
</organism>
<evidence type="ECO:0000313" key="2">
    <source>
        <dbReference type="EMBL" id="MBP0447276.1"/>
    </source>
</evidence>
<proteinExistence type="predicted"/>
<dbReference type="RefSeq" id="WP_209381546.1">
    <property type="nucleotide sequence ID" value="NZ_JAGIZB010000029.1"/>
</dbReference>
<dbReference type="Proteomes" id="UP000681594">
    <property type="component" value="Unassembled WGS sequence"/>
</dbReference>
<keyword evidence="3" id="KW-1185">Reference proteome</keyword>
<dbReference type="EMBL" id="JAGIZB010000029">
    <property type="protein sequence ID" value="MBP0447276.1"/>
    <property type="molecule type" value="Genomic_DNA"/>
</dbReference>
<name>A0ABS4AJS5_9PROT</name>
<evidence type="ECO:0000313" key="3">
    <source>
        <dbReference type="Proteomes" id="UP000681594"/>
    </source>
</evidence>
<gene>
    <name evidence="2" type="ORF">J8J14_21115</name>
</gene>
<protein>
    <submittedName>
        <fullName evidence="2">Uncharacterized protein</fullName>
    </submittedName>
</protein>